<dbReference type="SMART" id="SM01208">
    <property type="entry name" value="G5"/>
    <property type="match status" value="1"/>
</dbReference>
<dbReference type="InterPro" id="IPR011055">
    <property type="entry name" value="Dup_hybrid_motif"/>
</dbReference>
<dbReference type="InterPro" id="IPR036779">
    <property type="entry name" value="LysM_dom_sf"/>
</dbReference>
<dbReference type="InterPro" id="IPR016047">
    <property type="entry name" value="M23ase_b-sheet_dom"/>
</dbReference>
<dbReference type="Pfam" id="PF01551">
    <property type="entry name" value="Peptidase_M23"/>
    <property type="match status" value="1"/>
</dbReference>
<dbReference type="InterPro" id="IPR011098">
    <property type="entry name" value="G5_dom"/>
</dbReference>
<evidence type="ECO:0000259" key="4">
    <source>
        <dbReference type="PROSITE" id="PS51782"/>
    </source>
</evidence>
<dbReference type="CDD" id="cd12797">
    <property type="entry name" value="M23_peptidase"/>
    <property type="match status" value="1"/>
</dbReference>
<sequence>MGIRNSQKHKETIIQKVMILTLFTFALGLFGFSANTYASDDRFELIKTVYHVYVDGEEIGIVDEKSVVEDTKKQMINKAEDRFKDIQLTVNEDIQYVPERIFNPEINNKAMKEKLADKLTIGVMGVKVSFDGKTLGHFKTKEEAEKIIEELKLQHISEDTLNSLKKQAVTNTSDIKTISLSTKEKEEDKQEKDQIKSVSFDKRVDITATKVTIDELIDQEKALSIFKKGILKTKVHEVKEDESAEEVAEQYDLTMDEFYELNPGLKKKENLKEGQKVYVTEYAPFAKVIVKENVTKEHTIEHKSEVKKDDKMPKGDSKIEQSGKDGKKRVQYEVTKVNGKVAEEKVLSEEILSEPVTEIKLEGTKIIPSRGTGSFHWPTVGGYISSKKGQRWGRSHKGIDIARPSSRSILAVDNGTVSSAGFNSGGYGNRIIINHNNGFKSVYAHLASMNVKVGQTVKKGQKIGVMGSTGNSTGVHLHFELYKNGSLLNPLKYISQ</sequence>
<dbReference type="SUPFAM" id="SSF54106">
    <property type="entry name" value="LysM domain"/>
    <property type="match status" value="1"/>
</dbReference>
<dbReference type="PROSITE" id="PS51782">
    <property type="entry name" value="LYSM"/>
    <property type="match status" value="1"/>
</dbReference>
<dbReference type="Gene3D" id="2.70.70.10">
    <property type="entry name" value="Glucose Permease (Domain IIA)"/>
    <property type="match status" value="1"/>
</dbReference>
<dbReference type="SMART" id="SM00257">
    <property type="entry name" value="LysM"/>
    <property type="match status" value="1"/>
</dbReference>
<dbReference type="InterPro" id="IPR018392">
    <property type="entry name" value="LysM"/>
</dbReference>
<dbReference type="EMBL" id="JAKIJS010000001">
    <property type="protein sequence ID" value="MCF6139095.1"/>
    <property type="molecule type" value="Genomic_DNA"/>
</dbReference>
<dbReference type="Proteomes" id="UP001649381">
    <property type="component" value="Unassembled WGS sequence"/>
</dbReference>
<dbReference type="PANTHER" id="PTHR21666:SF270">
    <property type="entry name" value="MUREIN HYDROLASE ACTIVATOR ENVC"/>
    <property type="match status" value="1"/>
</dbReference>
<protein>
    <submittedName>
        <fullName evidence="5">M23 family metallopeptidase</fullName>
    </submittedName>
</protein>
<name>A0ABS9H559_9BACL</name>
<evidence type="ECO:0000313" key="5">
    <source>
        <dbReference type="EMBL" id="MCF6139095.1"/>
    </source>
</evidence>
<dbReference type="InterPro" id="IPR050570">
    <property type="entry name" value="Cell_wall_metabolism_enzyme"/>
</dbReference>
<dbReference type="Pfam" id="PF07501">
    <property type="entry name" value="G5"/>
    <property type="match status" value="1"/>
</dbReference>
<keyword evidence="6" id="KW-1185">Reference proteome</keyword>
<evidence type="ECO:0000313" key="6">
    <source>
        <dbReference type="Proteomes" id="UP001649381"/>
    </source>
</evidence>
<feature type="region of interest" description="Disordered" evidence="2">
    <location>
        <begin position="300"/>
        <end position="328"/>
    </location>
</feature>
<dbReference type="PROSITE" id="PS51109">
    <property type="entry name" value="G5"/>
    <property type="match status" value="1"/>
</dbReference>
<dbReference type="PANTHER" id="PTHR21666">
    <property type="entry name" value="PEPTIDASE-RELATED"/>
    <property type="match status" value="1"/>
</dbReference>
<dbReference type="RefSeq" id="WP_236337899.1">
    <property type="nucleotide sequence ID" value="NZ_JAKIJS010000001.1"/>
</dbReference>
<feature type="domain" description="G5" evidence="3">
    <location>
        <begin position="285"/>
        <end position="366"/>
    </location>
</feature>
<dbReference type="Pfam" id="PF01476">
    <property type="entry name" value="LysM"/>
    <property type="match status" value="1"/>
</dbReference>
<dbReference type="Gene3D" id="3.10.350.10">
    <property type="entry name" value="LysM domain"/>
    <property type="match status" value="1"/>
</dbReference>
<proteinExistence type="predicted"/>
<gene>
    <name evidence="5" type="ORF">L2716_15250</name>
</gene>
<dbReference type="Gene3D" id="2.20.230.10">
    <property type="entry name" value="Resuscitation-promoting factor rpfb"/>
    <property type="match status" value="1"/>
</dbReference>
<keyword evidence="1" id="KW-0732">Signal</keyword>
<evidence type="ECO:0000256" key="2">
    <source>
        <dbReference type="SAM" id="MobiDB-lite"/>
    </source>
</evidence>
<evidence type="ECO:0000256" key="1">
    <source>
        <dbReference type="ARBA" id="ARBA00022729"/>
    </source>
</evidence>
<organism evidence="5 6">
    <name type="scientific">Pseudalkalibacillus berkeleyi</name>
    <dbReference type="NCBI Taxonomy" id="1069813"/>
    <lineage>
        <taxon>Bacteria</taxon>
        <taxon>Bacillati</taxon>
        <taxon>Bacillota</taxon>
        <taxon>Bacilli</taxon>
        <taxon>Bacillales</taxon>
        <taxon>Fictibacillaceae</taxon>
        <taxon>Pseudalkalibacillus</taxon>
    </lineage>
</organism>
<evidence type="ECO:0000259" key="3">
    <source>
        <dbReference type="PROSITE" id="PS51109"/>
    </source>
</evidence>
<accession>A0ABS9H559</accession>
<comment type="caution">
    <text evidence="5">The sequence shown here is derived from an EMBL/GenBank/DDBJ whole genome shotgun (WGS) entry which is preliminary data.</text>
</comment>
<reference evidence="5 6" key="1">
    <citation type="submission" date="2022-01" db="EMBL/GenBank/DDBJ databases">
        <title>Alkalihalobacillus sp. EGI L200015, a novel bacterium isolated from a salt lake sediment.</title>
        <authorList>
            <person name="Gao L."/>
            <person name="Fang B.-Z."/>
            <person name="Li W.-J."/>
        </authorList>
    </citation>
    <scope>NUCLEOTIDE SEQUENCE [LARGE SCALE GENOMIC DNA]</scope>
    <source>
        <strain evidence="5 6">KCTC 12718</strain>
    </source>
</reference>
<feature type="domain" description="LysM" evidence="4">
    <location>
        <begin position="234"/>
        <end position="279"/>
    </location>
</feature>
<dbReference type="SUPFAM" id="SSF51261">
    <property type="entry name" value="Duplicated hybrid motif"/>
    <property type="match status" value="1"/>
</dbReference>